<accession>A0A3M6TX33</accession>
<protein>
    <recommendedName>
        <fullName evidence="2">Apple domain-containing protein</fullName>
    </recommendedName>
</protein>
<organism evidence="3 4">
    <name type="scientific">Pocillopora damicornis</name>
    <name type="common">Cauliflower coral</name>
    <name type="synonym">Millepora damicornis</name>
    <dbReference type="NCBI Taxonomy" id="46731"/>
    <lineage>
        <taxon>Eukaryota</taxon>
        <taxon>Metazoa</taxon>
        <taxon>Cnidaria</taxon>
        <taxon>Anthozoa</taxon>
        <taxon>Hexacorallia</taxon>
        <taxon>Scleractinia</taxon>
        <taxon>Astrocoeniina</taxon>
        <taxon>Pocilloporidae</taxon>
        <taxon>Pocillopora</taxon>
    </lineage>
</organism>
<evidence type="ECO:0000313" key="4">
    <source>
        <dbReference type="Proteomes" id="UP000275408"/>
    </source>
</evidence>
<evidence type="ECO:0000313" key="3">
    <source>
        <dbReference type="EMBL" id="RMX45936.1"/>
    </source>
</evidence>
<name>A0A3M6TX33_POCDA</name>
<gene>
    <name evidence="3" type="ORF">pdam_00011030</name>
</gene>
<evidence type="ECO:0000256" key="1">
    <source>
        <dbReference type="SAM" id="SignalP"/>
    </source>
</evidence>
<feature type="chain" id="PRO_5018068853" description="Apple domain-containing protein" evidence="1">
    <location>
        <begin position="24"/>
        <end position="105"/>
    </location>
</feature>
<comment type="caution">
    <text evidence="3">The sequence shown here is derived from an EMBL/GenBank/DDBJ whole genome shotgun (WGS) entry which is preliminary data.</text>
</comment>
<dbReference type="EMBL" id="RCHS01002741">
    <property type="protein sequence ID" value="RMX45936.1"/>
    <property type="molecule type" value="Genomic_DNA"/>
</dbReference>
<keyword evidence="1" id="KW-0732">Signal</keyword>
<feature type="signal peptide" evidence="1">
    <location>
        <begin position="1"/>
        <end position="23"/>
    </location>
</feature>
<evidence type="ECO:0000259" key="2">
    <source>
        <dbReference type="Pfam" id="PF00024"/>
    </source>
</evidence>
<dbReference type="SUPFAM" id="SSF57414">
    <property type="entry name" value="Hairpin loop containing domain-like"/>
    <property type="match status" value="1"/>
</dbReference>
<dbReference type="Gene3D" id="3.50.4.10">
    <property type="entry name" value="Hepatocyte Growth Factor"/>
    <property type="match status" value="1"/>
</dbReference>
<feature type="domain" description="Apple" evidence="2">
    <location>
        <begin position="39"/>
        <end position="99"/>
    </location>
</feature>
<dbReference type="InterPro" id="IPR003609">
    <property type="entry name" value="Pan_app"/>
</dbReference>
<proteinExistence type="predicted"/>
<dbReference type="Pfam" id="PF00024">
    <property type="entry name" value="PAN_1"/>
    <property type="match status" value="1"/>
</dbReference>
<dbReference type="AlphaFoldDB" id="A0A3M6TX33"/>
<reference evidence="3 4" key="1">
    <citation type="journal article" date="2018" name="Sci. Rep.">
        <title>Comparative analysis of the Pocillopora damicornis genome highlights role of immune system in coral evolution.</title>
        <authorList>
            <person name="Cunning R."/>
            <person name="Bay R.A."/>
            <person name="Gillette P."/>
            <person name="Baker A.C."/>
            <person name="Traylor-Knowles N."/>
        </authorList>
    </citation>
    <scope>NUCLEOTIDE SEQUENCE [LARGE SCALE GENOMIC DNA]</scope>
    <source>
        <strain evidence="3">RSMAS</strain>
        <tissue evidence="3">Whole animal</tissue>
    </source>
</reference>
<dbReference type="Proteomes" id="UP000275408">
    <property type="component" value="Unassembled WGS sequence"/>
</dbReference>
<keyword evidence="4" id="KW-1185">Reference proteome</keyword>
<sequence>MRDHRMTLHPVIILFMLVFIANPSDQSCGQSKSSEMHFVLKGHAYNSSQVADYPSCLMTCVRETNCVSCNFNFMTRICDLNSKTKATEPGSFKAQDYSVYTEMLK</sequence>